<reference evidence="2 3" key="1">
    <citation type="submission" date="2015-01" db="EMBL/GenBank/DDBJ databases">
        <title>Draft genome of Anoxybacillus thermarum strain AF/04.</title>
        <authorList>
            <person name="Poli A."/>
            <person name="Nicolaus B."/>
            <person name="Chan K.-G."/>
            <person name="Kahar U.M."/>
            <person name="Yaakob A.S."/>
            <person name="Chan C.S."/>
            <person name="Goh K.M."/>
        </authorList>
    </citation>
    <scope>NUCLEOTIDE SEQUENCE [LARGE SCALE GENOMIC DNA]</scope>
    <source>
        <strain evidence="2 3">AF/04</strain>
    </source>
</reference>
<dbReference type="AlphaFoldDB" id="A0A0D0RY49"/>
<gene>
    <name evidence="2" type="ORF">LH47_02331</name>
</gene>
<keyword evidence="3" id="KW-1185">Reference proteome</keyword>
<dbReference type="RefSeq" id="WP_021321627.1">
    <property type="nucleotide sequence ID" value="NZ_JXTH01000054.1"/>
</dbReference>
<evidence type="ECO:0008006" key="4">
    <source>
        <dbReference type="Google" id="ProtNLM"/>
    </source>
</evidence>
<proteinExistence type="predicted"/>
<feature type="transmembrane region" description="Helical" evidence="1">
    <location>
        <begin position="6"/>
        <end position="26"/>
    </location>
</feature>
<dbReference type="PATRIC" id="fig|404937.3.peg.2495"/>
<protein>
    <recommendedName>
        <fullName evidence="4">Immunity protein</fullName>
    </recommendedName>
</protein>
<evidence type="ECO:0000256" key="1">
    <source>
        <dbReference type="SAM" id="Phobius"/>
    </source>
</evidence>
<comment type="caution">
    <text evidence="2">The sequence shown here is derived from an EMBL/GenBank/DDBJ whole genome shotgun (WGS) entry which is preliminary data.</text>
</comment>
<dbReference type="EMBL" id="JXTH01000054">
    <property type="protein sequence ID" value="KIQ93601.1"/>
    <property type="molecule type" value="Genomic_DNA"/>
</dbReference>
<accession>A0A0D0RY49</accession>
<evidence type="ECO:0000313" key="2">
    <source>
        <dbReference type="EMBL" id="KIQ93601.1"/>
    </source>
</evidence>
<organism evidence="2 3">
    <name type="scientific">Anoxybacillus thermarum</name>
    <dbReference type="NCBI Taxonomy" id="404937"/>
    <lineage>
        <taxon>Bacteria</taxon>
        <taxon>Bacillati</taxon>
        <taxon>Bacillota</taxon>
        <taxon>Bacilli</taxon>
        <taxon>Bacillales</taxon>
        <taxon>Anoxybacillaceae</taxon>
        <taxon>Anoxybacillus</taxon>
    </lineage>
</organism>
<feature type="transmembrane region" description="Helical" evidence="1">
    <location>
        <begin position="47"/>
        <end position="74"/>
    </location>
</feature>
<sequence>MEEDFYWSIFNFSVGIFGIWMFFYTTRQRFFHSKTFSRLKYITPLPISFNFWLIKILYFVGGLLCVVVGIYGMARPFL</sequence>
<keyword evidence="1" id="KW-0472">Membrane</keyword>
<keyword evidence="1" id="KW-1133">Transmembrane helix</keyword>
<evidence type="ECO:0000313" key="3">
    <source>
        <dbReference type="Proteomes" id="UP000032102"/>
    </source>
</evidence>
<dbReference type="Proteomes" id="UP000032102">
    <property type="component" value="Unassembled WGS sequence"/>
</dbReference>
<name>A0A0D0RY49_9BACL</name>
<keyword evidence="1" id="KW-0812">Transmembrane</keyword>